<sequence length="92" mass="10061">MTIQQNVSLFECGLNCGFLLVVWSAARRSDLSRGPECVSVTGDTTQLAQRNSWRSASQLASVLVGPSLCRPAEGGTSHKEERGPEEREARQR</sequence>
<dbReference type="Proteomes" id="UP000324222">
    <property type="component" value="Unassembled WGS sequence"/>
</dbReference>
<feature type="region of interest" description="Disordered" evidence="1">
    <location>
        <begin position="67"/>
        <end position="92"/>
    </location>
</feature>
<proteinExistence type="predicted"/>
<keyword evidence="3" id="KW-1185">Reference proteome</keyword>
<reference evidence="2 3" key="1">
    <citation type="submission" date="2019-05" db="EMBL/GenBank/DDBJ databases">
        <title>Another draft genome of Portunus trituberculatus and its Hox gene families provides insights of decapod evolution.</title>
        <authorList>
            <person name="Jeong J.-H."/>
            <person name="Song I."/>
            <person name="Kim S."/>
            <person name="Choi T."/>
            <person name="Kim D."/>
            <person name="Ryu S."/>
            <person name="Kim W."/>
        </authorList>
    </citation>
    <scope>NUCLEOTIDE SEQUENCE [LARGE SCALE GENOMIC DNA]</scope>
    <source>
        <tissue evidence="2">Muscle</tissue>
    </source>
</reference>
<accession>A0A5B7IT25</accession>
<evidence type="ECO:0000256" key="1">
    <source>
        <dbReference type="SAM" id="MobiDB-lite"/>
    </source>
</evidence>
<comment type="caution">
    <text evidence="2">The sequence shown here is derived from an EMBL/GenBank/DDBJ whole genome shotgun (WGS) entry which is preliminary data.</text>
</comment>
<evidence type="ECO:0000313" key="2">
    <source>
        <dbReference type="EMBL" id="MPC87840.1"/>
    </source>
</evidence>
<dbReference type="EMBL" id="VSRR010075782">
    <property type="protein sequence ID" value="MPC87840.1"/>
    <property type="molecule type" value="Genomic_DNA"/>
</dbReference>
<organism evidence="2 3">
    <name type="scientific">Portunus trituberculatus</name>
    <name type="common">Swimming crab</name>
    <name type="synonym">Neptunus trituberculatus</name>
    <dbReference type="NCBI Taxonomy" id="210409"/>
    <lineage>
        <taxon>Eukaryota</taxon>
        <taxon>Metazoa</taxon>
        <taxon>Ecdysozoa</taxon>
        <taxon>Arthropoda</taxon>
        <taxon>Crustacea</taxon>
        <taxon>Multicrustacea</taxon>
        <taxon>Malacostraca</taxon>
        <taxon>Eumalacostraca</taxon>
        <taxon>Eucarida</taxon>
        <taxon>Decapoda</taxon>
        <taxon>Pleocyemata</taxon>
        <taxon>Brachyura</taxon>
        <taxon>Eubrachyura</taxon>
        <taxon>Portunoidea</taxon>
        <taxon>Portunidae</taxon>
        <taxon>Portuninae</taxon>
        <taxon>Portunus</taxon>
    </lineage>
</organism>
<name>A0A5B7IT25_PORTR</name>
<protein>
    <submittedName>
        <fullName evidence="2">Uncharacterized protein</fullName>
    </submittedName>
</protein>
<gene>
    <name evidence="2" type="ORF">E2C01_082719</name>
</gene>
<feature type="compositionally biased region" description="Basic and acidic residues" evidence="1">
    <location>
        <begin position="76"/>
        <end position="92"/>
    </location>
</feature>
<evidence type="ECO:0000313" key="3">
    <source>
        <dbReference type="Proteomes" id="UP000324222"/>
    </source>
</evidence>
<dbReference type="AlphaFoldDB" id="A0A5B7IT25"/>